<evidence type="ECO:0000313" key="3">
    <source>
        <dbReference type="EMBL" id="KEH24559.1"/>
    </source>
</evidence>
<dbReference type="GO" id="GO:0004674">
    <property type="term" value="F:protein serine/threonine kinase activity"/>
    <property type="evidence" value="ECO:0007669"/>
    <property type="project" value="UniProtKB-KW"/>
</dbReference>
<dbReference type="EC" id="2.7.11.1" evidence="4"/>
<dbReference type="PANTHER" id="PTHR32444">
    <property type="entry name" value="BULB-TYPE LECTIN DOMAIN-CONTAINING PROTEIN"/>
    <property type="match status" value="1"/>
</dbReference>
<dbReference type="STRING" id="3880.A0A072U488"/>
<dbReference type="Proteomes" id="UP000002051">
    <property type="component" value="Unassembled WGS sequence"/>
</dbReference>
<reference evidence="3 6" key="1">
    <citation type="journal article" date="2011" name="Nature">
        <title>The Medicago genome provides insight into the evolution of rhizobial symbioses.</title>
        <authorList>
            <person name="Young N.D."/>
            <person name="Debelle F."/>
            <person name="Oldroyd G.E."/>
            <person name="Geurts R."/>
            <person name="Cannon S.B."/>
            <person name="Udvardi M.K."/>
            <person name="Benedito V.A."/>
            <person name="Mayer K.F."/>
            <person name="Gouzy J."/>
            <person name="Schoof H."/>
            <person name="Van de Peer Y."/>
            <person name="Proost S."/>
            <person name="Cook D.R."/>
            <person name="Meyers B.C."/>
            <person name="Spannagl M."/>
            <person name="Cheung F."/>
            <person name="De Mita S."/>
            <person name="Krishnakumar V."/>
            <person name="Gundlach H."/>
            <person name="Zhou S."/>
            <person name="Mudge J."/>
            <person name="Bharti A.K."/>
            <person name="Murray J.D."/>
            <person name="Naoumkina M.A."/>
            <person name="Rosen B."/>
            <person name="Silverstein K.A."/>
            <person name="Tang H."/>
            <person name="Rombauts S."/>
            <person name="Zhao P.X."/>
            <person name="Zhou P."/>
            <person name="Barbe V."/>
            <person name="Bardou P."/>
            <person name="Bechner M."/>
            <person name="Bellec A."/>
            <person name="Berger A."/>
            <person name="Berges H."/>
            <person name="Bidwell S."/>
            <person name="Bisseling T."/>
            <person name="Choisne N."/>
            <person name="Couloux A."/>
            <person name="Denny R."/>
            <person name="Deshpande S."/>
            <person name="Dai X."/>
            <person name="Doyle J.J."/>
            <person name="Dudez A.M."/>
            <person name="Farmer A.D."/>
            <person name="Fouteau S."/>
            <person name="Franken C."/>
            <person name="Gibelin C."/>
            <person name="Gish J."/>
            <person name="Goldstein S."/>
            <person name="Gonzalez A.J."/>
            <person name="Green P.J."/>
            <person name="Hallab A."/>
            <person name="Hartog M."/>
            <person name="Hua A."/>
            <person name="Humphray S.J."/>
            <person name="Jeong D.H."/>
            <person name="Jing Y."/>
            <person name="Jocker A."/>
            <person name="Kenton S.M."/>
            <person name="Kim D.J."/>
            <person name="Klee K."/>
            <person name="Lai H."/>
            <person name="Lang C."/>
            <person name="Lin S."/>
            <person name="Macmil S.L."/>
            <person name="Magdelenat G."/>
            <person name="Matthews L."/>
            <person name="McCorrison J."/>
            <person name="Monaghan E.L."/>
            <person name="Mun J.H."/>
            <person name="Najar F.Z."/>
            <person name="Nicholson C."/>
            <person name="Noirot C."/>
            <person name="O'Bleness M."/>
            <person name="Paule C.R."/>
            <person name="Poulain J."/>
            <person name="Prion F."/>
            <person name="Qin B."/>
            <person name="Qu C."/>
            <person name="Retzel E.F."/>
            <person name="Riddle C."/>
            <person name="Sallet E."/>
            <person name="Samain S."/>
            <person name="Samson N."/>
            <person name="Sanders I."/>
            <person name="Saurat O."/>
            <person name="Scarpelli C."/>
            <person name="Schiex T."/>
            <person name="Segurens B."/>
            <person name="Severin A.J."/>
            <person name="Sherrier D.J."/>
            <person name="Shi R."/>
            <person name="Sims S."/>
            <person name="Singer S.R."/>
            <person name="Sinharoy S."/>
            <person name="Sterck L."/>
            <person name="Viollet A."/>
            <person name="Wang B.B."/>
            <person name="Wang K."/>
            <person name="Wang M."/>
            <person name="Wang X."/>
            <person name="Warfsmann J."/>
            <person name="Weissenbach J."/>
            <person name="White D.D."/>
            <person name="White J.D."/>
            <person name="Wiley G.B."/>
            <person name="Wincker P."/>
            <person name="Xing Y."/>
            <person name="Yang L."/>
            <person name="Yao Z."/>
            <person name="Ying F."/>
            <person name="Zhai J."/>
            <person name="Zhou L."/>
            <person name="Zuber A."/>
            <person name="Denarie J."/>
            <person name="Dixon R.A."/>
            <person name="May G.D."/>
            <person name="Schwartz D.C."/>
            <person name="Rogers J."/>
            <person name="Quetier F."/>
            <person name="Town C.D."/>
            <person name="Roe B.A."/>
        </authorList>
    </citation>
    <scope>NUCLEOTIDE SEQUENCE [LARGE SCALE GENOMIC DNA]</scope>
    <source>
        <strain evidence="3">A17</strain>
        <strain evidence="5 6">cv. Jemalong A17</strain>
    </source>
</reference>
<feature type="domain" description="Apple" evidence="2">
    <location>
        <begin position="74"/>
        <end position="115"/>
    </location>
</feature>
<evidence type="ECO:0000256" key="1">
    <source>
        <dbReference type="SAM" id="Phobius"/>
    </source>
</evidence>
<feature type="transmembrane region" description="Helical" evidence="1">
    <location>
        <begin position="115"/>
        <end position="136"/>
    </location>
</feature>
<keyword evidence="1" id="KW-0812">Transmembrane</keyword>
<keyword evidence="1" id="KW-1133">Transmembrane helix</keyword>
<dbReference type="PANTHER" id="PTHR32444:SF150">
    <property type="entry name" value="NON-SPECIFIC SERINE_THREONINE PROTEIN KINASE"/>
    <property type="match status" value="1"/>
</dbReference>
<reference evidence="7" key="4">
    <citation type="journal article" date="2018" name="Nat. Plants">
        <title>Whole-genome landscape of Medicago truncatula symbiotic genes.</title>
        <authorList>
            <person name="Pecrix Y."/>
            <person name="Staton S.E."/>
            <person name="Sallet E."/>
            <person name="Lelandais-Briere C."/>
            <person name="Moreau S."/>
            <person name="Carrere S."/>
            <person name="Blein T."/>
            <person name="Jardinaud M.F."/>
            <person name="Latrasse D."/>
            <person name="Zouine M."/>
            <person name="Zahm M."/>
            <person name="Kreplak J."/>
            <person name="Mayjonade B."/>
            <person name="Satge C."/>
            <person name="Perez M."/>
            <person name="Cauet S."/>
            <person name="Marande W."/>
            <person name="Chantry-Darmon C."/>
            <person name="Lopez-Roques C."/>
            <person name="Bouchez O."/>
            <person name="Berard A."/>
            <person name="Debelle F."/>
            <person name="Munos S."/>
            <person name="Bendahmane A."/>
            <person name="Berges H."/>
            <person name="Niebel A."/>
            <person name="Buitink J."/>
            <person name="Frugier F."/>
            <person name="Benhamed M."/>
            <person name="Crespi M."/>
            <person name="Gouzy J."/>
            <person name="Gamas P."/>
        </authorList>
    </citation>
    <scope>NUCLEOTIDE SEQUENCE [LARGE SCALE GENOMIC DNA]</scope>
    <source>
        <strain evidence="7">cv. Jemalong A17</strain>
    </source>
</reference>
<keyword evidence="6" id="KW-1185">Reference proteome</keyword>
<protein>
    <submittedName>
        <fullName evidence="4">Putative non-specific serine/threonine protein kinase</fullName>
        <ecNumber evidence="4">2.7.11.1</ecNumber>
    </submittedName>
    <submittedName>
        <fullName evidence="3">Serine/Threonine-kinase</fullName>
    </submittedName>
</protein>
<accession>A0A072U488</accession>
<name>A0A072U488_MEDTR</name>
<proteinExistence type="predicted"/>
<dbReference type="EnsemblPlants" id="KEH24559">
    <property type="protein sequence ID" value="KEH24559"/>
    <property type="gene ID" value="MTR_7g115260"/>
</dbReference>
<dbReference type="Proteomes" id="UP000265566">
    <property type="component" value="Chromosome 7"/>
</dbReference>
<evidence type="ECO:0000313" key="6">
    <source>
        <dbReference type="Proteomes" id="UP000002051"/>
    </source>
</evidence>
<sequence length="156" mass="18061">MECDVYETFASCCNSQSSLIYDTKKNSLICSYLKGFEPRNKEKWNRQKWTGGCVRRTPLQQCERYRNQNINVDSKADGFYKLQWMVKVPDFADRSSLTLSSETCRSHCLENCCCVLHILMILTLVVCPGLGIKLTYNNSQMEDDLYFRVAHTELGK</sequence>
<keyword evidence="4" id="KW-0418">Kinase</keyword>
<reference evidence="4" key="5">
    <citation type="journal article" date="2018" name="Nat. Plants">
        <title>Whole-genome landscape of Medicago truncatula symbiotic genes.</title>
        <authorList>
            <person name="Pecrix Y."/>
            <person name="Gamas P."/>
            <person name="Carrere S."/>
        </authorList>
    </citation>
    <scope>NUCLEOTIDE SEQUENCE</scope>
    <source>
        <tissue evidence="4">Leaves</tissue>
    </source>
</reference>
<gene>
    <name evidence="3" type="ordered locus">MTR_7g115260</name>
    <name evidence="4" type="ORF">MtrunA17_Chr7g0274221</name>
</gene>
<dbReference type="EMBL" id="PSQE01000007">
    <property type="protein sequence ID" value="RHN49411.1"/>
    <property type="molecule type" value="Genomic_DNA"/>
</dbReference>
<evidence type="ECO:0000313" key="5">
    <source>
        <dbReference type="EnsemblPlants" id="KEH24559"/>
    </source>
</evidence>
<keyword evidence="4" id="KW-0808">Transferase</keyword>
<evidence type="ECO:0000259" key="2">
    <source>
        <dbReference type="Pfam" id="PF08276"/>
    </source>
</evidence>
<keyword evidence="1" id="KW-0472">Membrane</keyword>
<reference evidence="5" key="3">
    <citation type="submission" date="2015-04" db="UniProtKB">
        <authorList>
            <consortium name="EnsemblPlants"/>
        </authorList>
    </citation>
    <scope>IDENTIFICATION</scope>
    <source>
        <strain evidence="5">cv. Jemalong A17</strain>
    </source>
</reference>
<dbReference type="Pfam" id="PF08276">
    <property type="entry name" value="PAN_2"/>
    <property type="match status" value="1"/>
</dbReference>
<evidence type="ECO:0000313" key="4">
    <source>
        <dbReference type="EMBL" id="RHN49411.1"/>
    </source>
</evidence>
<keyword evidence="4" id="KW-0723">Serine/threonine-protein kinase</keyword>
<dbReference type="InterPro" id="IPR003609">
    <property type="entry name" value="Pan_app"/>
</dbReference>
<dbReference type="EMBL" id="CM001223">
    <property type="protein sequence ID" value="KEH24559.1"/>
    <property type="molecule type" value="Genomic_DNA"/>
</dbReference>
<dbReference type="Gramene" id="rna44238">
    <property type="protein sequence ID" value="RHN49411.1"/>
    <property type="gene ID" value="gene44238"/>
</dbReference>
<dbReference type="HOGENOM" id="CLU_1689367_0_0_1"/>
<dbReference type="AlphaFoldDB" id="A0A072U488"/>
<organism evidence="3 6">
    <name type="scientific">Medicago truncatula</name>
    <name type="common">Barrel medic</name>
    <name type="synonym">Medicago tribuloides</name>
    <dbReference type="NCBI Taxonomy" id="3880"/>
    <lineage>
        <taxon>Eukaryota</taxon>
        <taxon>Viridiplantae</taxon>
        <taxon>Streptophyta</taxon>
        <taxon>Embryophyta</taxon>
        <taxon>Tracheophyta</taxon>
        <taxon>Spermatophyta</taxon>
        <taxon>Magnoliopsida</taxon>
        <taxon>eudicotyledons</taxon>
        <taxon>Gunneridae</taxon>
        <taxon>Pentapetalae</taxon>
        <taxon>rosids</taxon>
        <taxon>fabids</taxon>
        <taxon>Fabales</taxon>
        <taxon>Fabaceae</taxon>
        <taxon>Papilionoideae</taxon>
        <taxon>50 kb inversion clade</taxon>
        <taxon>NPAAA clade</taxon>
        <taxon>Hologalegina</taxon>
        <taxon>IRL clade</taxon>
        <taxon>Trifolieae</taxon>
        <taxon>Medicago</taxon>
    </lineage>
</organism>
<reference evidence="3 6" key="2">
    <citation type="journal article" date="2014" name="BMC Genomics">
        <title>An improved genome release (version Mt4.0) for the model legume Medicago truncatula.</title>
        <authorList>
            <person name="Tang H."/>
            <person name="Krishnakumar V."/>
            <person name="Bidwell S."/>
            <person name="Rosen B."/>
            <person name="Chan A."/>
            <person name="Zhou S."/>
            <person name="Gentzbittel L."/>
            <person name="Childs K.L."/>
            <person name="Yandell M."/>
            <person name="Gundlach H."/>
            <person name="Mayer K.F."/>
            <person name="Schwartz D.C."/>
            <person name="Town C.D."/>
        </authorList>
    </citation>
    <scope>GENOME REANNOTATION</scope>
    <source>
        <strain evidence="3">A17</strain>
        <strain evidence="5 6">cv. Jemalong A17</strain>
    </source>
</reference>
<evidence type="ECO:0000313" key="7">
    <source>
        <dbReference type="Proteomes" id="UP000265566"/>
    </source>
</evidence>